<dbReference type="InterPro" id="IPR053197">
    <property type="entry name" value="F-box_SCFL_complex_component"/>
</dbReference>
<organism evidence="3 4">
    <name type="scientific">Urochloa decumbens</name>
    <dbReference type="NCBI Taxonomy" id="240449"/>
    <lineage>
        <taxon>Eukaryota</taxon>
        <taxon>Viridiplantae</taxon>
        <taxon>Streptophyta</taxon>
        <taxon>Embryophyta</taxon>
        <taxon>Tracheophyta</taxon>
        <taxon>Spermatophyta</taxon>
        <taxon>Magnoliopsida</taxon>
        <taxon>Liliopsida</taxon>
        <taxon>Poales</taxon>
        <taxon>Poaceae</taxon>
        <taxon>PACMAD clade</taxon>
        <taxon>Panicoideae</taxon>
        <taxon>Panicodae</taxon>
        <taxon>Paniceae</taxon>
        <taxon>Melinidinae</taxon>
        <taxon>Urochloa</taxon>
    </lineage>
</organism>
<dbReference type="SMART" id="SM00256">
    <property type="entry name" value="FBOX"/>
    <property type="match status" value="1"/>
</dbReference>
<dbReference type="SUPFAM" id="SSF52047">
    <property type="entry name" value="RNI-like"/>
    <property type="match status" value="1"/>
</dbReference>
<accession>A0ABC9F2V8</accession>
<dbReference type="AlphaFoldDB" id="A0ABC9F2V8"/>
<protein>
    <recommendedName>
        <fullName evidence="2">F-box domain-containing protein</fullName>
    </recommendedName>
</protein>
<feature type="region of interest" description="Disordered" evidence="1">
    <location>
        <begin position="1"/>
        <end position="22"/>
    </location>
</feature>
<feature type="compositionally biased region" description="Low complexity" evidence="1">
    <location>
        <begin position="1"/>
        <end position="10"/>
    </location>
</feature>
<dbReference type="Gene3D" id="1.20.1280.50">
    <property type="match status" value="1"/>
</dbReference>
<evidence type="ECO:0000313" key="4">
    <source>
        <dbReference type="Proteomes" id="UP001497457"/>
    </source>
</evidence>
<dbReference type="PANTHER" id="PTHR34223">
    <property type="entry name" value="OS11G0201299 PROTEIN"/>
    <property type="match status" value="1"/>
</dbReference>
<gene>
    <name evidence="3" type="ORF">URODEC1_LOCUS101260</name>
</gene>
<evidence type="ECO:0000259" key="2">
    <source>
        <dbReference type="PROSITE" id="PS50181"/>
    </source>
</evidence>
<proteinExistence type="predicted"/>
<dbReference type="EMBL" id="OZ075115">
    <property type="protein sequence ID" value="CAL5067929.1"/>
    <property type="molecule type" value="Genomic_DNA"/>
</dbReference>
<evidence type="ECO:0000313" key="3">
    <source>
        <dbReference type="EMBL" id="CAL5067929.1"/>
    </source>
</evidence>
<dbReference type="InterPro" id="IPR032675">
    <property type="entry name" value="LRR_dom_sf"/>
</dbReference>
<dbReference type="PROSITE" id="PS50181">
    <property type="entry name" value="FBOX"/>
    <property type="match status" value="1"/>
</dbReference>
<evidence type="ECO:0000256" key="1">
    <source>
        <dbReference type="SAM" id="MobiDB-lite"/>
    </source>
</evidence>
<dbReference type="Proteomes" id="UP001497457">
    <property type="component" value="Chromosome 5rd"/>
</dbReference>
<sequence>MAAAATTTTTKRARAGGGSGRDRLSALPDELLHRVLSFLPSQQVVRTTVLSKRWTDLWRSVPCIDLDFWNFPRHLELEMDWAGAWERMKDFTNNLLMLHRAPCLDAFRLNVLFHGHDETRHMDPWVRRAIKDNPLLLKVSVICMTNPVSYYQLPHLGSSPCRRLRRLQLTGMSLDHSFAERLHSWWPYLDDLNLNKCCIGFCGIESNKLENLAVTNCRNQLADVFVIRAPHLASLHLGIPFSIDAGNCLVRASISLLHHAFSPRSLAVLLGSLFSVTSFELKGFQAMAVLDEEFDKVPTFDNLRTLSIDSRFLDLSRSDVRKFKALGRFLQKFPILERLTLMNFRVSRVVELVEYPKLESLRTLFLNCCDLHDNFGLLRHCLPNSPNLEMITVRHCMLSDGSKGGGRKAKSKKTYSGSKNLACSQCPKLKSTEIIYCDHDNISELVSFLLEIAAPKNTITFTYV</sequence>
<name>A0ABC9F2V8_9POAL</name>
<dbReference type="Pfam" id="PF00646">
    <property type="entry name" value="F-box"/>
    <property type="match status" value="1"/>
</dbReference>
<dbReference type="InterPro" id="IPR036047">
    <property type="entry name" value="F-box-like_dom_sf"/>
</dbReference>
<dbReference type="CDD" id="cd22160">
    <property type="entry name" value="F-box_AtFBL13-like"/>
    <property type="match status" value="1"/>
</dbReference>
<keyword evidence="4" id="KW-1185">Reference proteome</keyword>
<dbReference type="InterPro" id="IPR001810">
    <property type="entry name" value="F-box_dom"/>
</dbReference>
<dbReference type="PANTHER" id="PTHR34223:SF98">
    <property type="entry name" value="OS04G0440901 PROTEIN"/>
    <property type="match status" value="1"/>
</dbReference>
<dbReference type="Gene3D" id="3.80.10.10">
    <property type="entry name" value="Ribonuclease Inhibitor"/>
    <property type="match status" value="1"/>
</dbReference>
<dbReference type="SUPFAM" id="SSF81383">
    <property type="entry name" value="F-box domain"/>
    <property type="match status" value="1"/>
</dbReference>
<reference evidence="3" key="1">
    <citation type="submission" date="2024-10" db="EMBL/GenBank/DDBJ databases">
        <authorList>
            <person name="Ryan C."/>
        </authorList>
    </citation>
    <scope>NUCLEOTIDE SEQUENCE [LARGE SCALE GENOMIC DNA]</scope>
</reference>
<dbReference type="InterPro" id="IPR053781">
    <property type="entry name" value="F-box_AtFBL13-like"/>
</dbReference>
<feature type="domain" description="F-box" evidence="2">
    <location>
        <begin position="21"/>
        <end position="71"/>
    </location>
</feature>